<keyword evidence="2" id="KW-1185">Reference proteome</keyword>
<evidence type="ECO:0000313" key="2">
    <source>
        <dbReference type="Proteomes" id="UP000017805"/>
    </source>
</evidence>
<dbReference type="PATRIC" id="fig|1367477.3.peg.3480"/>
<proteinExistence type="predicted"/>
<name>U5LC11_9BACI</name>
<sequence length="61" mass="7234">MRLIDWNLFFKPEKVFIILRKKAGNAKSFSREGINLVQLGISFIIECSWRKNDEILDDYDV</sequence>
<protein>
    <submittedName>
        <fullName evidence="1">Uncharacterized protein</fullName>
    </submittedName>
</protein>
<dbReference type="KEGG" id="bif:N288_17470"/>
<gene>
    <name evidence="1" type="ORF">N288_17470</name>
</gene>
<dbReference type="EMBL" id="CP006643">
    <property type="protein sequence ID" value="AGX05379.1"/>
    <property type="molecule type" value="Genomic_DNA"/>
</dbReference>
<dbReference type="Proteomes" id="UP000017805">
    <property type="component" value="Chromosome"/>
</dbReference>
<dbReference type="AlphaFoldDB" id="U5LC11"/>
<dbReference type="STRING" id="1367477.N288_17470"/>
<dbReference type="HOGENOM" id="CLU_2912803_0_0_9"/>
<accession>U5LC11</accession>
<reference evidence="1 2" key="1">
    <citation type="submission" date="2013-07" db="EMBL/GenBank/DDBJ databases">
        <title>Complete genome sequence of Bacillus infantis NRRL B-14911 that has potential to induce cardiac disease by antigenic mimicry.</title>
        <authorList>
            <person name="Massilamany C."/>
            <person name="Smith T.P.L."/>
            <person name="Loy J.D."/>
            <person name="Barletta R."/>
            <person name="Reddy J."/>
        </authorList>
    </citation>
    <scope>NUCLEOTIDE SEQUENCE [LARGE SCALE GENOMIC DNA]</scope>
    <source>
        <strain evidence="1 2">NRRL B-14911</strain>
    </source>
</reference>
<organism evidence="1 2">
    <name type="scientific">Bacillus infantis NRRL B-14911</name>
    <dbReference type="NCBI Taxonomy" id="1367477"/>
    <lineage>
        <taxon>Bacteria</taxon>
        <taxon>Bacillati</taxon>
        <taxon>Bacillota</taxon>
        <taxon>Bacilli</taxon>
        <taxon>Bacillales</taxon>
        <taxon>Bacillaceae</taxon>
        <taxon>Bacillus</taxon>
    </lineage>
</organism>
<evidence type="ECO:0000313" key="1">
    <source>
        <dbReference type="EMBL" id="AGX05379.1"/>
    </source>
</evidence>